<dbReference type="Proteomes" id="UP000012338">
    <property type="component" value="Unassembled WGS sequence"/>
</dbReference>
<dbReference type="AlphaFoldDB" id="N4XVR9"/>
<reference evidence="2" key="2">
    <citation type="journal article" date="2013" name="PLoS Genet.">
        <title>Comparative genome structure, secondary metabolite, and effector coding capacity across Cochliobolus pathogens.</title>
        <authorList>
            <person name="Condon B.J."/>
            <person name="Leng Y."/>
            <person name="Wu D."/>
            <person name="Bushley K.E."/>
            <person name="Ohm R.A."/>
            <person name="Otillar R."/>
            <person name="Martin J."/>
            <person name="Schackwitz W."/>
            <person name="Grimwood J."/>
            <person name="MohdZainudin N."/>
            <person name="Xue C."/>
            <person name="Wang R."/>
            <person name="Manning V.A."/>
            <person name="Dhillon B."/>
            <person name="Tu Z.J."/>
            <person name="Steffenson B.J."/>
            <person name="Salamov A."/>
            <person name="Sun H."/>
            <person name="Lowry S."/>
            <person name="LaButti K."/>
            <person name="Han J."/>
            <person name="Copeland A."/>
            <person name="Lindquist E."/>
            <person name="Barry K."/>
            <person name="Schmutz J."/>
            <person name="Baker S.E."/>
            <person name="Ciuffetti L.M."/>
            <person name="Grigoriev I.V."/>
            <person name="Zhong S."/>
            <person name="Turgeon B.G."/>
        </authorList>
    </citation>
    <scope>NUCLEOTIDE SEQUENCE [LARGE SCALE GENOMIC DNA]</scope>
    <source>
        <strain evidence="2">C4 / ATCC 48331 / race T</strain>
    </source>
</reference>
<evidence type="ECO:0000313" key="1">
    <source>
        <dbReference type="EMBL" id="ENI09282.1"/>
    </source>
</evidence>
<name>N4XVR9_COCH4</name>
<dbReference type="HOGENOM" id="CLU_2249869_0_0_1"/>
<protein>
    <submittedName>
        <fullName evidence="1">Uncharacterized protein</fullName>
    </submittedName>
</protein>
<keyword evidence="2" id="KW-1185">Reference proteome</keyword>
<evidence type="ECO:0000313" key="2">
    <source>
        <dbReference type="Proteomes" id="UP000012338"/>
    </source>
</evidence>
<accession>N4XVR9</accession>
<reference evidence="1 2" key="1">
    <citation type="journal article" date="2012" name="PLoS Pathog.">
        <title>Diverse lifestyles and strategies of plant pathogenesis encoded in the genomes of eighteen Dothideomycetes fungi.</title>
        <authorList>
            <person name="Ohm R.A."/>
            <person name="Feau N."/>
            <person name="Henrissat B."/>
            <person name="Schoch C.L."/>
            <person name="Horwitz B.A."/>
            <person name="Barry K.W."/>
            <person name="Condon B.J."/>
            <person name="Copeland A.C."/>
            <person name="Dhillon B."/>
            <person name="Glaser F."/>
            <person name="Hesse C.N."/>
            <person name="Kosti I."/>
            <person name="LaButti K."/>
            <person name="Lindquist E.A."/>
            <person name="Lucas S."/>
            <person name="Salamov A.A."/>
            <person name="Bradshaw R.E."/>
            <person name="Ciuffetti L."/>
            <person name="Hamelin R.C."/>
            <person name="Kema G.H.J."/>
            <person name="Lawrence C."/>
            <person name="Scott J.A."/>
            <person name="Spatafora J.W."/>
            <person name="Turgeon B.G."/>
            <person name="de Wit P.J.G.M."/>
            <person name="Zhong S."/>
            <person name="Goodwin S.B."/>
            <person name="Grigoriev I.V."/>
        </authorList>
    </citation>
    <scope>NUCLEOTIDE SEQUENCE [LARGE SCALE GENOMIC DNA]</scope>
    <source>
        <strain evidence="2">C4 / ATCC 48331 / race T</strain>
    </source>
</reference>
<sequence length="104" mass="11603">MRERVKTLDEPGGLKEKRISNEHVPFCEASRWIATGVHESHSRWQLKHTWCSRTGWGSGSSGGWAGSGPCLWEGQRKKKRDAGVGKGRECRQAGSVVKKLANWS</sequence>
<dbReference type="EMBL" id="KB733446">
    <property type="protein sequence ID" value="ENI09282.1"/>
    <property type="molecule type" value="Genomic_DNA"/>
</dbReference>
<gene>
    <name evidence="1" type="ORF">COCC4DRAFT_30112</name>
</gene>
<proteinExistence type="predicted"/>
<organism evidence="1 2">
    <name type="scientific">Cochliobolus heterostrophus (strain C4 / ATCC 48331 / race T)</name>
    <name type="common">Southern corn leaf blight fungus</name>
    <name type="synonym">Bipolaris maydis</name>
    <dbReference type="NCBI Taxonomy" id="665024"/>
    <lineage>
        <taxon>Eukaryota</taxon>
        <taxon>Fungi</taxon>
        <taxon>Dikarya</taxon>
        <taxon>Ascomycota</taxon>
        <taxon>Pezizomycotina</taxon>
        <taxon>Dothideomycetes</taxon>
        <taxon>Pleosporomycetidae</taxon>
        <taxon>Pleosporales</taxon>
        <taxon>Pleosporineae</taxon>
        <taxon>Pleosporaceae</taxon>
        <taxon>Bipolaris</taxon>
    </lineage>
</organism>